<evidence type="ECO:0000313" key="2">
    <source>
        <dbReference type="EMBL" id="MCP9274735.1"/>
    </source>
</evidence>
<evidence type="ECO:0000256" key="1">
    <source>
        <dbReference type="SAM" id="Phobius"/>
    </source>
</evidence>
<dbReference type="Proteomes" id="UP001651690">
    <property type="component" value="Unassembled WGS sequence"/>
</dbReference>
<keyword evidence="1" id="KW-0812">Transmembrane</keyword>
<evidence type="ECO:0008006" key="4">
    <source>
        <dbReference type="Google" id="ProtNLM"/>
    </source>
</evidence>
<organism evidence="2 3">
    <name type="scientific">Mycolicibacterium arenosum</name>
    <dbReference type="NCBI Taxonomy" id="2952157"/>
    <lineage>
        <taxon>Bacteria</taxon>
        <taxon>Bacillati</taxon>
        <taxon>Actinomycetota</taxon>
        <taxon>Actinomycetes</taxon>
        <taxon>Mycobacteriales</taxon>
        <taxon>Mycobacteriaceae</taxon>
        <taxon>Mycolicibacterium</taxon>
    </lineage>
</organism>
<feature type="transmembrane region" description="Helical" evidence="1">
    <location>
        <begin position="57"/>
        <end position="75"/>
    </location>
</feature>
<evidence type="ECO:0000313" key="3">
    <source>
        <dbReference type="Proteomes" id="UP001651690"/>
    </source>
</evidence>
<reference evidence="2 3" key="1">
    <citation type="submission" date="2022-06" db="EMBL/GenBank/DDBJ databases">
        <title>Mycolicibacterium sp. CAU 1645 isolated from seawater.</title>
        <authorList>
            <person name="Kim W."/>
        </authorList>
    </citation>
    <scope>NUCLEOTIDE SEQUENCE [LARGE SCALE GENOMIC DNA]</scope>
    <source>
        <strain evidence="2 3">CAU 1645</strain>
    </source>
</reference>
<feature type="transmembrane region" description="Helical" evidence="1">
    <location>
        <begin position="95"/>
        <end position="113"/>
    </location>
</feature>
<accession>A0ABT1M6F2</accession>
<feature type="transmembrane region" description="Helical" evidence="1">
    <location>
        <begin position="30"/>
        <end position="50"/>
    </location>
</feature>
<name>A0ABT1M6F2_9MYCO</name>
<keyword evidence="3" id="KW-1185">Reference proteome</keyword>
<dbReference type="RefSeq" id="WP_255062416.1">
    <property type="nucleotide sequence ID" value="NZ_JANDBD010000009.1"/>
</dbReference>
<protein>
    <recommendedName>
        <fullName evidence="4">Integral membrane protein</fullName>
    </recommendedName>
</protein>
<sequence length="126" mass="12933">MRLACRVGALFAVGSAVLHGFSLGGGHSVAMAVLTLAMVAACLYCAADLWTRGTERAWVLVAVMNLAMIGVHLPMSAHHHGAVSAAAPTSVAMTAATLLAVVEVVLATVVLGVRSRRYEPGLPDVT</sequence>
<dbReference type="EMBL" id="JANDBD010000009">
    <property type="protein sequence ID" value="MCP9274735.1"/>
    <property type="molecule type" value="Genomic_DNA"/>
</dbReference>
<keyword evidence="1" id="KW-1133">Transmembrane helix</keyword>
<keyword evidence="1" id="KW-0472">Membrane</keyword>
<gene>
    <name evidence="2" type="ORF">NM203_21305</name>
</gene>
<proteinExistence type="predicted"/>
<comment type="caution">
    <text evidence="2">The sequence shown here is derived from an EMBL/GenBank/DDBJ whole genome shotgun (WGS) entry which is preliminary data.</text>
</comment>